<feature type="region of interest" description="Disordered" evidence="2">
    <location>
        <begin position="862"/>
        <end position="916"/>
    </location>
</feature>
<dbReference type="SMART" id="SM00028">
    <property type="entry name" value="TPR"/>
    <property type="match status" value="3"/>
</dbReference>
<dbReference type="Proteomes" id="UP000689195">
    <property type="component" value="Unassembled WGS sequence"/>
</dbReference>
<dbReference type="OrthoDB" id="303597at2759"/>
<dbReference type="InterPro" id="IPR019734">
    <property type="entry name" value="TPR_rpt"/>
</dbReference>
<feature type="region of interest" description="Disordered" evidence="2">
    <location>
        <begin position="982"/>
        <end position="1031"/>
    </location>
</feature>
<feature type="coiled-coil region" evidence="1">
    <location>
        <begin position="382"/>
        <end position="445"/>
    </location>
</feature>
<gene>
    <name evidence="3" type="ORF">PPENT_87.1.T0490093</name>
</gene>
<comment type="caution">
    <text evidence="3">The sequence shown here is derived from an EMBL/GenBank/DDBJ whole genome shotgun (WGS) entry which is preliminary data.</text>
</comment>
<evidence type="ECO:0000256" key="1">
    <source>
        <dbReference type="SAM" id="Coils"/>
    </source>
</evidence>
<keyword evidence="4" id="KW-1185">Reference proteome</keyword>
<accession>A0A8S1UTI4</accession>
<organism evidence="3 4">
    <name type="scientific">Paramecium pentaurelia</name>
    <dbReference type="NCBI Taxonomy" id="43138"/>
    <lineage>
        <taxon>Eukaryota</taxon>
        <taxon>Sar</taxon>
        <taxon>Alveolata</taxon>
        <taxon>Ciliophora</taxon>
        <taxon>Intramacronucleata</taxon>
        <taxon>Oligohymenophorea</taxon>
        <taxon>Peniculida</taxon>
        <taxon>Parameciidae</taxon>
        <taxon>Paramecium</taxon>
    </lineage>
</organism>
<evidence type="ECO:0008006" key="5">
    <source>
        <dbReference type="Google" id="ProtNLM"/>
    </source>
</evidence>
<reference evidence="3" key="1">
    <citation type="submission" date="2021-01" db="EMBL/GenBank/DDBJ databases">
        <authorList>
            <consortium name="Genoscope - CEA"/>
            <person name="William W."/>
        </authorList>
    </citation>
    <scope>NUCLEOTIDE SEQUENCE</scope>
</reference>
<feature type="compositionally biased region" description="Low complexity" evidence="2">
    <location>
        <begin position="862"/>
        <end position="873"/>
    </location>
</feature>
<protein>
    <recommendedName>
        <fullName evidence="5">Tetratricopeptide repeat protein</fullName>
    </recommendedName>
</protein>
<evidence type="ECO:0000256" key="2">
    <source>
        <dbReference type="SAM" id="MobiDB-lite"/>
    </source>
</evidence>
<sequence length="1489" mass="174727">MFIKQLQSKIQTRSVSNVSGHSNLRYSGIATPQCNTINAIWDINQIGQELDCQDDPILNEALHLINNHQVNQAILILNQMVSDGKKYLGQQSQVQLVMKVTLLVVSSSMSILENDPASALLLLLGCDQMFKGLTPKQQGYLRVQILNGLGCYYRRVGQLEKALKELECALAVIKKYALKEVAVTHLNLSVVLSLVEEHEGALENAKKAVTESHKEYQYYIKNHVSMQAFKFQRCVSSLAIAFYNVGVQEQYFQKYQFALQAYASAFKVAEDNLGIHHYLTIQLKNIYEEFARQLAIAEGQKIAITSLNHKFQIRANVTSQYAQSVLRNQPQDTVKNVTERLFQSESKGLGHSLRPQSAIMNQTQVPKLKSFDFTKREGHTFRKQLSATNRTLNEDNAKIEIDKLEKTKSLQQCIQNLQSQAQKEQEELNKIQEEKQKELQKLEAFRYINQQIQQQRLQKNSNQTSREMKSSIDQMKQIFNTDPQIQEVLDESEPQPLVTIQEQNRVTKTEVDENKLNYQINTNDQNLKQDKNIQEEKRMSFTTTLEQKGFQDETIQSFTRKLEFEQDSSMKNNYFQQNMSCKQIEDLEEITEEINEVNQQQQQQQNVENQVDEIIQLKAKQLEEEQKLQKICYIQKFWKYSQIKFNQRIQKLQSEYLMVTEKQYFKIIDEKNNIHNGILFLGFKQSNNYIDFVFIDFYTLRKSQRKCSNLNEKLQHILILTVSCIISITKDILDNIENKLSSIILINQQQLIIQSNLLEIEIQQIEKQIQLRFDVNQLRIYEYLYKIEESIQNLQLPTTIADIQSFNTDSIVVQKSAQINQELNQHPFQEIPLIEEQVERQINVEKQVSEVQIKQEQQSVDQEIQFSESQQESKNGSDDVDKINKTGQFNINVLSSQKLQSQQDLDKPDEDNENLKQQQIQIKENNQNLDFTLQYNEYNMNNNSMMDTMKTNEVDNYQYLQTDNINKNKDKEKPSVNQTILEEDEEDQKELEQNANISKQEKQKENQRNNSSLYSSSDQQVDSNQNQDQLNQQNSQTLYDEKSQVNLIQIPFKENKNYSKQTSLQIPDLMKENIDSDQDMSLTKPYQYEFIGTITGINKINGTLILINILINKESQLFQAKTQIDDIKVKPTYFKVENVEKTLKKPQKYLKGYLVNWKNEIVLKVYTKSHEKAILKLQKKFKFDHYRRHISFKLAKTNIEGGLYVGSRKQVIYLAIETKTTQQRNSYTFRNENYSQFVNKISFRVLNNLKYSEEKGIYLLQEPQHRILAQNLQAKIFKLQKPQHTFEFIGFGLLNGIYDSVHKKIIIASDNRKTQPAQVDIPKSIQGDQIISFSQNLLNRVLIKKYNQSFIIQSNNENCVIYYEQKDENFVKYIQDTIFQFQTIRTLKIDYYQIYKGQIRKQEIKVELQRKIKRIFCLKYQEKIYMIGKLNDNEIKNLIQNLKKIVSTFLTQENNQIEIDIKSLKEFINQDGKFVQLLRMDLKDFVYQI</sequence>
<feature type="compositionally biased region" description="Low complexity" evidence="2">
    <location>
        <begin position="1015"/>
        <end position="1031"/>
    </location>
</feature>
<feature type="compositionally biased region" description="Basic and acidic residues" evidence="2">
    <location>
        <begin position="875"/>
        <end position="884"/>
    </location>
</feature>
<evidence type="ECO:0000313" key="3">
    <source>
        <dbReference type="EMBL" id="CAD8168430.1"/>
    </source>
</evidence>
<feature type="coiled-coil region" evidence="1">
    <location>
        <begin position="584"/>
        <end position="620"/>
    </location>
</feature>
<name>A0A8S1UTI4_9CILI</name>
<proteinExistence type="predicted"/>
<evidence type="ECO:0000313" key="4">
    <source>
        <dbReference type="Proteomes" id="UP000689195"/>
    </source>
</evidence>
<feature type="compositionally biased region" description="Low complexity" evidence="2">
    <location>
        <begin position="894"/>
        <end position="903"/>
    </location>
</feature>
<dbReference type="EMBL" id="CAJJDO010000049">
    <property type="protein sequence ID" value="CAD8168430.1"/>
    <property type="molecule type" value="Genomic_DNA"/>
</dbReference>
<keyword evidence="1" id="KW-0175">Coiled coil</keyword>